<name>A0A0N5AB17_9BILA</name>
<feature type="transmembrane region" description="Helical" evidence="1">
    <location>
        <begin position="72"/>
        <end position="92"/>
    </location>
</feature>
<sequence length="115" mass="12613">MGAVRYVCELNKKYQKNYVQASKLALKLTTALAAIAAAAVAQEDAIRVGHWICSVMGYSVEPRVELALRRTLFFSLLISLYLIFGASVFVILPKQRFPSVSDCSDGAVGDEFMSC</sequence>
<keyword evidence="1" id="KW-0472">Membrane</keyword>
<organism evidence="2 3">
    <name type="scientific">Syphacia muris</name>
    <dbReference type="NCBI Taxonomy" id="451379"/>
    <lineage>
        <taxon>Eukaryota</taxon>
        <taxon>Metazoa</taxon>
        <taxon>Ecdysozoa</taxon>
        <taxon>Nematoda</taxon>
        <taxon>Chromadorea</taxon>
        <taxon>Rhabditida</taxon>
        <taxon>Spirurina</taxon>
        <taxon>Oxyuridomorpha</taxon>
        <taxon>Oxyuroidea</taxon>
        <taxon>Oxyuridae</taxon>
        <taxon>Syphacia</taxon>
    </lineage>
</organism>
<protein>
    <submittedName>
        <fullName evidence="3">CASP-like protein</fullName>
    </submittedName>
</protein>
<evidence type="ECO:0000256" key="1">
    <source>
        <dbReference type="SAM" id="Phobius"/>
    </source>
</evidence>
<reference evidence="3" key="1">
    <citation type="submission" date="2017-02" db="UniProtKB">
        <authorList>
            <consortium name="WormBaseParasite"/>
        </authorList>
    </citation>
    <scope>IDENTIFICATION</scope>
</reference>
<keyword evidence="2" id="KW-1185">Reference proteome</keyword>
<dbReference type="AlphaFoldDB" id="A0A0N5AB17"/>
<keyword evidence="1" id="KW-0812">Transmembrane</keyword>
<dbReference type="WBParaSite" id="SMUV_0000134301-mRNA-1">
    <property type="protein sequence ID" value="SMUV_0000134301-mRNA-1"/>
    <property type="gene ID" value="SMUV_0000134301"/>
</dbReference>
<evidence type="ECO:0000313" key="2">
    <source>
        <dbReference type="Proteomes" id="UP000046393"/>
    </source>
</evidence>
<dbReference type="Proteomes" id="UP000046393">
    <property type="component" value="Unplaced"/>
</dbReference>
<proteinExistence type="predicted"/>
<accession>A0A0N5AB17</accession>
<evidence type="ECO:0000313" key="3">
    <source>
        <dbReference type="WBParaSite" id="SMUV_0000134301-mRNA-1"/>
    </source>
</evidence>
<keyword evidence="1" id="KW-1133">Transmembrane helix</keyword>